<organism evidence="5 6">
    <name type="scientific">Lupinus albus</name>
    <name type="common">White lupine</name>
    <name type="synonym">Lupinus termis</name>
    <dbReference type="NCBI Taxonomy" id="3870"/>
    <lineage>
        <taxon>Eukaryota</taxon>
        <taxon>Viridiplantae</taxon>
        <taxon>Streptophyta</taxon>
        <taxon>Embryophyta</taxon>
        <taxon>Tracheophyta</taxon>
        <taxon>Spermatophyta</taxon>
        <taxon>Magnoliopsida</taxon>
        <taxon>eudicotyledons</taxon>
        <taxon>Gunneridae</taxon>
        <taxon>Pentapetalae</taxon>
        <taxon>rosids</taxon>
        <taxon>fabids</taxon>
        <taxon>Fabales</taxon>
        <taxon>Fabaceae</taxon>
        <taxon>Papilionoideae</taxon>
        <taxon>50 kb inversion clade</taxon>
        <taxon>genistoids sensu lato</taxon>
        <taxon>core genistoids</taxon>
        <taxon>Genisteae</taxon>
        <taxon>Lupinus</taxon>
    </lineage>
</organism>
<evidence type="ECO:0000313" key="5">
    <source>
        <dbReference type="EMBL" id="KAE9610639.1"/>
    </source>
</evidence>
<evidence type="ECO:0000256" key="1">
    <source>
        <dbReference type="ARBA" id="ARBA00004609"/>
    </source>
</evidence>
<proteinExistence type="predicted"/>
<dbReference type="AlphaFoldDB" id="A0A6A4QAP2"/>
<dbReference type="SMART" id="SM00768">
    <property type="entry name" value="X8"/>
    <property type="match status" value="1"/>
</dbReference>
<evidence type="ECO:0000256" key="3">
    <source>
        <dbReference type="ARBA" id="ARBA00022729"/>
    </source>
</evidence>
<sequence>MIEPGGPCFYPNFTISHASAVMNIYYASYKKNTWNCDFDGNALTVITDPSYDNCKYK</sequence>
<keyword evidence="2" id="KW-0472">Membrane</keyword>
<keyword evidence="2" id="KW-0325">Glycoprotein</keyword>
<dbReference type="EMBL" id="WOCE01000007">
    <property type="protein sequence ID" value="KAE9610639.1"/>
    <property type="molecule type" value="Genomic_DNA"/>
</dbReference>
<dbReference type="Proteomes" id="UP000447434">
    <property type="component" value="Chromosome 7"/>
</dbReference>
<dbReference type="PANTHER" id="PTHR31044">
    <property type="entry name" value="BETA-1,3 GLUCANASE"/>
    <property type="match status" value="1"/>
</dbReference>
<keyword evidence="2" id="KW-0336">GPI-anchor</keyword>
<keyword evidence="2" id="KW-0449">Lipoprotein</keyword>
<evidence type="ECO:0000259" key="4">
    <source>
        <dbReference type="SMART" id="SM00768"/>
    </source>
</evidence>
<accession>A0A6A4QAP2</accession>
<dbReference type="PANTHER" id="PTHR31044:SF57">
    <property type="entry name" value="CARBOHYDRATE-BINDING X8 DOMAIN SUPERFAMILY PROTEIN"/>
    <property type="match status" value="1"/>
</dbReference>
<feature type="domain" description="X8" evidence="4">
    <location>
        <begin position="1"/>
        <end position="56"/>
    </location>
</feature>
<comment type="caution">
    <text evidence="5">The sequence shown here is derived from an EMBL/GenBank/DDBJ whole genome shotgun (WGS) entry which is preliminary data.</text>
</comment>
<protein>
    <submittedName>
        <fullName evidence="5">Putative glucan endo-1,3-beta-D-glucosidase</fullName>
    </submittedName>
</protein>
<reference evidence="6" key="1">
    <citation type="journal article" date="2020" name="Nat. Commun.">
        <title>Genome sequence of the cluster root forming white lupin.</title>
        <authorList>
            <person name="Hufnagel B."/>
            <person name="Marques A."/>
            <person name="Soriano A."/>
            <person name="Marques L."/>
            <person name="Divol F."/>
            <person name="Doumas P."/>
            <person name="Sallet E."/>
            <person name="Mancinotti D."/>
            <person name="Carrere S."/>
            <person name="Marande W."/>
            <person name="Arribat S."/>
            <person name="Keller J."/>
            <person name="Huneau C."/>
            <person name="Blein T."/>
            <person name="Aime D."/>
            <person name="Laguerre M."/>
            <person name="Taylor J."/>
            <person name="Schubert V."/>
            <person name="Nelson M."/>
            <person name="Geu-Flores F."/>
            <person name="Crespi M."/>
            <person name="Gallardo-Guerrero K."/>
            <person name="Delaux P.-M."/>
            <person name="Salse J."/>
            <person name="Berges H."/>
            <person name="Guyot R."/>
            <person name="Gouzy J."/>
            <person name="Peret B."/>
        </authorList>
    </citation>
    <scope>NUCLEOTIDE SEQUENCE [LARGE SCALE GENOMIC DNA]</scope>
    <source>
        <strain evidence="6">cv. Amiga</strain>
    </source>
</reference>
<evidence type="ECO:0000256" key="2">
    <source>
        <dbReference type="ARBA" id="ARBA00022622"/>
    </source>
</evidence>
<dbReference type="InterPro" id="IPR012946">
    <property type="entry name" value="X8"/>
</dbReference>
<name>A0A6A4QAP2_LUPAL</name>
<dbReference type="GO" id="GO:0098552">
    <property type="term" value="C:side of membrane"/>
    <property type="evidence" value="ECO:0007669"/>
    <property type="project" value="UniProtKB-KW"/>
</dbReference>
<gene>
    <name evidence="5" type="ORF">Lalb_Chr07g0188741</name>
</gene>
<keyword evidence="6" id="KW-1185">Reference proteome</keyword>
<dbReference type="InterPro" id="IPR044788">
    <property type="entry name" value="X8_dom_prot"/>
</dbReference>
<keyword evidence="3" id="KW-0732">Signal</keyword>
<dbReference type="GO" id="GO:0009506">
    <property type="term" value="C:plasmodesma"/>
    <property type="evidence" value="ECO:0007669"/>
    <property type="project" value="UniProtKB-ARBA"/>
</dbReference>
<dbReference type="OrthoDB" id="1928574at2759"/>
<comment type="subcellular location">
    <subcellularLocation>
        <location evidence="1">Cell membrane</location>
        <topology evidence="1">Lipid-anchor</topology>
        <topology evidence="1">GPI-anchor</topology>
    </subcellularLocation>
</comment>
<dbReference type="Pfam" id="PF07983">
    <property type="entry name" value="X8"/>
    <property type="match status" value="1"/>
</dbReference>
<evidence type="ECO:0000313" key="6">
    <source>
        <dbReference type="Proteomes" id="UP000447434"/>
    </source>
</evidence>
<dbReference type="GO" id="GO:0005886">
    <property type="term" value="C:plasma membrane"/>
    <property type="evidence" value="ECO:0007669"/>
    <property type="project" value="UniProtKB-SubCell"/>
</dbReference>